<organism evidence="1 2">
    <name type="scientific">Streptomyces kebangsaanensis</name>
    <dbReference type="NCBI Taxonomy" id="864058"/>
    <lineage>
        <taxon>Bacteria</taxon>
        <taxon>Bacillati</taxon>
        <taxon>Actinomycetota</taxon>
        <taxon>Actinomycetes</taxon>
        <taxon>Kitasatosporales</taxon>
        <taxon>Streptomycetaceae</taxon>
        <taxon>Streptomyces</taxon>
    </lineage>
</organism>
<dbReference type="InterPro" id="IPR011013">
    <property type="entry name" value="Gal_mutarotase_sf_dom"/>
</dbReference>
<dbReference type="EMBL" id="JBIAFJ010000028">
    <property type="protein sequence ID" value="MFE9172893.1"/>
    <property type="molecule type" value="Genomic_DNA"/>
</dbReference>
<dbReference type="SUPFAM" id="SSF74650">
    <property type="entry name" value="Galactose mutarotase-like"/>
    <property type="match status" value="1"/>
</dbReference>
<dbReference type="InterPro" id="IPR014718">
    <property type="entry name" value="GH-type_carb-bd"/>
</dbReference>
<dbReference type="Gene3D" id="2.70.98.10">
    <property type="match status" value="1"/>
</dbReference>
<comment type="caution">
    <text evidence="1">The sequence shown here is derived from an EMBL/GenBank/DDBJ whole genome shotgun (WGS) entry which is preliminary data.</text>
</comment>
<dbReference type="Pfam" id="PF01263">
    <property type="entry name" value="Aldose_epim"/>
    <property type="match status" value="1"/>
</dbReference>
<evidence type="ECO:0000313" key="2">
    <source>
        <dbReference type="Proteomes" id="UP001601197"/>
    </source>
</evidence>
<dbReference type="InterPro" id="IPR008183">
    <property type="entry name" value="Aldose_1/G6P_1-epimerase"/>
</dbReference>
<protein>
    <submittedName>
        <fullName evidence="1">Aldose 1-epimerase family protein</fullName>
    </submittedName>
</protein>
<sequence length="305" mass="33207">MTAVPSGSQYEFRHGEQVVVITEVGAGLRSYTAGTRQVIDGYSLDEMCTGARGHSMIPWPNRIRGGSYGWAGSRLQLDLTEPEFRGAIHGLTRWASWHCLERRTDSASFGHTLFPRPGWPWVVECRIDYALDDRGLSVSTTATNLGPTACPYGTGAHPYLSVGTETIDVAHVQVPGSVYLPVDDVGIPTGRQSVEGTKYDLRAPQPLGDRHIDVAYTELRTDEDGRARVRLVNPDGPAVVLWADGMYPYLEIFTGDTLPEAGRRRTGLGVEPMTCAPDGFNSGDGLITLQVGQAHHARWGIDACL</sequence>
<dbReference type="PANTHER" id="PTHR10091">
    <property type="entry name" value="ALDOSE-1-EPIMERASE"/>
    <property type="match status" value="1"/>
</dbReference>
<proteinExistence type="predicted"/>
<dbReference type="CDD" id="cd09022">
    <property type="entry name" value="Aldose_epim_Ec_YihR"/>
    <property type="match status" value="1"/>
</dbReference>
<dbReference type="RefSeq" id="WP_388350952.1">
    <property type="nucleotide sequence ID" value="NZ_JBIAFJ010000028.1"/>
</dbReference>
<reference evidence="1 2" key="1">
    <citation type="submission" date="2024-10" db="EMBL/GenBank/DDBJ databases">
        <title>The Natural Products Discovery Center: Release of the First 8490 Sequenced Strains for Exploring Actinobacteria Biosynthetic Diversity.</title>
        <authorList>
            <person name="Kalkreuter E."/>
            <person name="Kautsar S.A."/>
            <person name="Yang D."/>
            <person name="Bader C.D."/>
            <person name="Teijaro C.N."/>
            <person name="Fluegel L."/>
            <person name="Davis C.M."/>
            <person name="Simpson J.R."/>
            <person name="Lauterbach L."/>
            <person name="Steele A.D."/>
            <person name="Gui C."/>
            <person name="Meng S."/>
            <person name="Li G."/>
            <person name="Viehrig K."/>
            <person name="Ye F."/>
            <person name="Su P."/>
            <person name="Kiefer A.F."/>
            <person name="Nichols A."/>
            <person name="Cepeda A.J."/>
            <person name="Yan W."/>
            <person name="Fan B."/>
            <person name="Jiang Y."/>
            <person name="Adhikari A."/>
            <person name="Zheng C.-J."/>
            <person name="Schuster L."/>
            <person name="Cowan T.M."/>
            <person name="Smanski M.J."/>
            <person name="Chevrette M.G."/>
            <person name="De Carvalho L.P.S."/>
            <person name="Shen B."/>
        </authorList>
    </citation>
    <scope>NUCLEOTIDE SEQUENCE [LARGE SCALE GENOMIC DNA]</scope>
    <source>
        <strain evidence="1 2">NPDC007147</strain>
    </source>
</reference>
<gene>
    <name evidence="1" type="ORF">ACFYNZ_26065</name>
</gene>
<keyword evidence="2" id="KW-1185">Reference proteome</keyword>
<evidence type="ECO:0000313" key="1">
    <source>
        <dbReference type="EMBL" id="MFE9172893.1"/>
    </source>
</evidence>
<dbReference type="InterPro" id="IPR037480">
    <property type="entry name" value="YihR-like"/>
</dbReference>
<dbReference type="Proteomes" id="UP001601197">
    <property type="component" value="Unassembled WGS sequence"/>
</dbReference>
<accession>A0ABW6L1Q8</accession>
<dbReference type="PANTHER" id="PTHR10091:SF0">
    <property type="entry name" value="GALACTOSE MUTAROTASE"/>
    <property type="match status" value="1"/>
</dbReference>
<name>A0ABW6L1Q8_9ACTN</name>